<accession>A0ABN1RN35</accession>
<dbReference type="Pfam" id="PF04978">
    <property type="entry name" value="MST"/>
    <property type="match status" value="1"/>
</dbReference>
<dbReference type="SUPFAM" id="SSF109854">
    <property type="entry name" value="DinB/YfiT-like putative metalloenzymes"/>
    <property type="match status" value="1"/>
</dbReference>
<dbReference type="Gene3D" id="1.20.120.450">
    <property type="entry name" value="dinb family like domain"/>
    <property type="match status" value="1"/>
</dbReference>
<dbReference type="EMBL" id="BAAAHK010000021">
    <property type="protein sequence ID" value="GAA0960368.1"/>
    <property type="molecule type" value="Genomic_DNA"/>
</dbReference>
<sequence>MTAAEEYRVDPPTVGTERELLQAYLDFHRGTLLWKTSGLTGEQLTEKAIEPSTMSLIGLVRHATEVERYWIQICLDGRSFDLLKTWSQEFPDGDFDLVDPERVEEDFADFRETTKLNDEILAGYDLDHTFVRPRVGTEHTVRSLYFHLIQEAARHNGHADLFRQHLDGSTGE</sequence>
<name>A0ABN1RN35_9ACTN</name>
<comment type="caution">
    <text evidence="1">The sequence shown here is derived from an EMBL/GenBank/DDBJ whole genome shotgun (WGS) entry which is preliminary data.</text>
</comment>
<proteinExistence type="predicted"/>
<reference evidence="1 2" key="1">
    <citation type="journal article" date="2019" name="Int. J. Syst. Evol. Microbiol.">
        <title>The Global Catalogue of Microorganisms (GCM) 10K type strain sequencing project: providing services to taxonomists for standard genome sequencing and annotation.</title>
        <authorList>
            <consortium name="The Broad Institute Genomics Platform"/>
            <consortium name="The Broad Institute Genome Sequencing Center for Infectious Disease"/>
            <person name="Wu L."/>
            <person name="Ma J."/>
        </authorList>
    </citation>
    <scope>NUCLEOTIDE SEQUENCE [LARGE SCALE GENOMIC DNA]</scope>
    <source>
        <strain evidence="1 2">JCM 10977</strain>
    </source>
</reference>
<gene>
    <name evidence="1" type="ORF">GCM10009554_75360</name>
</gene>
<dbReference type="InterPro" id="IPR034660">
    <property type="entry name" value="DinB/YfiT-like"/>
</dbReference>
<evidence type="ECO:0000313" key="2">
    <source>
        <dbReference type="Proteomes" id="UP001500542"/>
    </source>
</evidence>
<dbReference type="Proteomes" id="UP001500542">
    <property type="component" value="Unassembled WGS sequence"/>
</dbReference>
<keyword evidence="2" id="KW-1185">Reference proteome</keyword>
<dbReference type="InterPro" id="IPR007061">
    <property type="entry name" value="MST-like"/>
</dbReference>
<dbReference type="RefSeq" id="WP_343982039.1">
    <property type="nucleotide sequence ID" value="NZ_BAAAHK010000021.1"/>
</dbReference>
<organism evidence="1 2">
    <name type="scientific">Kribbella koreensis</name>
    <dbReference type="NCBI Taxonomy" id="57909"/>
    <lineage>
        <taxon>Bacteria</taxon>
        <taxon>Bacillati</taxon>
        <taxon>Actinomycetota</taxon>
        <taxon>Actinomycetes</taxon>
        <taxon>Propionibacteriales</taxon>
        <taxon>Kribbellaceae</taxon>
        <taxon>Kribbella</taxon>
    </lineage>
</organism>
<protein>
    <submittedName>
        <fullName evidence="1">DinB family protein</fullName>
    </submittedName>
</protein>
<evidence type="ECO:0000313" key="1">
    <source>
        <dbReference type="EMBL" id="GAA0960368.1"/>
    </source>
</evidence>